<name>A0ACC0DSJ1_9BASI</name>
<evidence type="ECO:0000313" key="2">
    <source>
        <dbReference type="Proteomes" id="UP001060170"/>
    </source>
</evidence>
<protein>
    <submittedName>
        <fullName evidence="1">Uncharacterized protein</fullName>
    </submittedName>
</protein>
<dbReference type="EMBL" id="CM045880">
    <property type="protein sequence ID" value="KAI7938387.1"/>
    <property type="molecule type" value="Genomic_DNA"/>
</dbReference>
<gene>
    <name evidence="1" type="ORF">MJO28_015307</name>
</gene>
<accession>A0ACC0DSJ1</accession>
<reference evidence="2" key="2">
    <citation type="journal article" date="2018" name="Mol. Plant Microbe Interact.">
        <title>Genome sequence resources for the wheat stripe rust pathogen (Puccinia striiformis f. sp. tritici) and the barley stripe rust pathogen (Puccinia striiformis f. sp. hordei).</title>
        <authorList>
            <person name="Xia C."/>
            <person name="Wang M."/>
            <person name="Yin C."/>
            <person name="Cornejo O.E."/>
            <person name="Hulbert S.H."/>
            <person name="Chen X."/>
        </authorList>
    </citation>
    <scope>NUCLEOTIDE SEQUENCE [LARGE SCALE GENOMIC DNA]</scope>
    <source>
        <strain evidence="2">93-210</strain>
    </source>
</reference>
<organism evidence="1 2">
    <name type="scientific">Puccinia striiformis f. sp. tritici</name>
    <dbReference type="NCBI Taxonomy" id="168172"/>
    <lineage>
        <taxon>Eukaryota</taxon>
        <taxon>Fungi</taxon>
        <taxon>Dikarya</taxon>
        <taxon>Basidiomycota</taxon>
        <taxon>Pucciniomycotina</taxon>
        <taxon>Pucciniomycetes</taxon>
        <taxon>Pucciniales</taxon>
        <taxon>Pucciniaceae</taxon>
        <taxon>Puccinia</taxon>
    </lineage>
</organism>
<evidence type="ECO:0000313" key="1">
    <source>
        <dbReference type="EMBL" id="KAI7938387.1"/>
    </source>
</evidence>
<proteinExistence type="predicted"/>
<reference evidence="2" key="1">
    <citation type="journal article" date="2018" name="BMC Genomics">
        <title>Genomic insights into host adaptation between the wheat stripe rust pathogen (Puccinia striiformis f. sp. tritici) and the barley stripe rust pathogen (Puccinia striiformis f. sp. hordei).</title>
        <authorList>
            <person name="Xia C."/>
            <person name="Wang M."/>
            <person name="Yin C."/>
            <person name="Cornejo O.E."/>
            <person name="Hulbert S.H."/>
            <person name="Chen X."/>
        </authorList>
    </citation>
    <scope>NUCLEOTIDE SEQUENCE [LARGE SCALE GENOMIC DNA]</scope>
    <source>
        <strain evidence="2">93-210</strain>
    </source>
</reference>
<comment type="caution">
    <text evidence="1">The sequence shown here is derived from an EMBL/GenBank/DDBJ whole genome shotgun (WGS) entry which is preliminary data.</text>
</comment>
<reference evidence="1 2" key="3">
    <citation type="journal article" date="2022" name="Microbiol. Spectr.">
        <title>Folding features and dynamics of 3D genome architecture in plant fungal pathogens.</title>
        <authorList>
            <person name="Xia C."/>
        </authorList>
    </citation>
    <scope>NUCLEOTIDE SEQUENCE [LARGE SCALE GENOMIC DNA]</scope>
    <source>
        <strain evidence="1 2">93-210</strain>
    </source>
</reference>
<sequence length="297" mass="33545">MLQEFDPNSVTIPCLRGILSEAGVCYNHVRLKAEFVVYLFVSCLNNSLLNSAVKPRAPGGPKDTPDFFPVLVQKLLKTFLNVKPSDSGIMYIYNRGNSKDKPKHTRMGPNDPPDPNFKIEGKQKSEPRTFLYQGELQTQKIPSKANLEELQDLAEAKLAQLHAQWIPPVVESPSCIKFKSANTWSSQPHSKPVRPSRMPHPAKRFTPIPMVHQPLLAQMNLNSAMGILLLPTRKTHHEHLQPASQQDPADYQKDFREQSERFEKKDVEELDGSCDHSPIGSVVRLESIHFITNNLII</sequence>
<dbReference type="Proteomes" id="UP001060170">
    <property type="component" value="Chromosome 16"/>
</dbReference>
<keyword evidence="2" id="KW-1185">Reference proteome</keyword>